<dbReference type="Pfam" id="PF17917">
    <property type="entry name" value="RT_RNaseH"/>
    <property type="match status" value="1"/>
</dbReference>
<evidence type="ECO:0000256" key="1">
    <source>
        <dbReference type="ARBA" id="ARBA00022679"/>
    </source>
</evidence>
<dbReference type="InterPro" id="IPR050951">
    <property type="entry name" value="Retrovirus_Pol_polyprotein"/>
</dbReference>
<feature type="compositionally biased region" description="Polar residues" evidence="7">
    <location>
        <begin position="609"/>
        <end position="620"/>
    </location>
</feature>
<evidence type="ECO:0000259" key="9">
    <source>
        <dbReference type="Pfam" id="PF17917"/>
    </source>
</evidence>
<keyword evidence="4" id="KW-0255">Endonuclease</keyword>
<dbReference type="InterPro" id="IPR043128">
    <property type="entry name" value="Rev_trsase/Diguanyl_cyclase"/>
</dbReference>
<keyword evidence="3" id="KW-0540">Nuclease</keyword>
<evidence type="ECO:0000259" key="8">
    <source>
        <dbReference type="Pfam" id="PF07727"/>
    </source>
</evidence>
<dbReference type="InterPro" id="IPR003903">
    <property type="entry name" value="UIM_dom"/>
</dbReference>
<protein>
    <recommendedName>
        <fullName evidence="12">Reverse transcriptase domain-containing protein</fullName>
    </recommendedName>
</protein>
<name>A0A6L2JAZ4_TANCI</name>
<dbReference type="PANTHER" id="PTHR37984">
    <property type="entry name" value="PROTEIN CBG26694"/>
    <property type="match status" value="1"/>
</dbReference>
<feature type="region of interest" description="Disordered" evidence="7">
    <location>
        <begin position="639"/>
        <end position="659"/>
    </location>
</feature>
<dbReference type="GO" id="GO:0003676">
    <property type="term" value="F:nucleic acid binding"/>
    <property type="evidence" value="ECO:0007669"/>
    <property type="project" value="InterPro"/>
</dbReference>
<evidence type="ECO:0008006" key="12">
    <source>
        <dbReference type="Google" id="ProtNLM"/>
    </source>
</evidence>
<keyword evidence="1" id="KW-0808">Transferase</keyword>
<dbReference type="InterPro" id="IPR012337">
    <property type="entry name" value="RNaseH-like_sf"/>
</dbReference>
<dbReference type="InterPro" id="IPR013103">
    <property type="entry name" value="RVT_2"/>
</dbReference>
<dbReference type="CDD" id="cd09274">
    <property type="entry name" value="RNase_HI_RT_Ty3"/>
    <property type="match status" value="1"/>
</dbReference>
<dbReference type="InterPro" id="IPR041373">
    <property type="entry name" value="RT_RNaseH"/>
</dbReference>
<sequence length="2300" mass="261847">MGDHSRLRNFVKKFIGIVTFGNDHFGAIMGYGDYVIGDSVISRVYYVEGLGHNLFSVSIFHQKSVSRTPHQNGVVERRNHILVEAARTMLIFSKALMFLWAEAVATASLKWIYKVKLDEYDDVLKNKTRLVSMGYRQVKGIDFKESFASVARIEAIRIFITNATSKNMTIYKCIPSDTRLSSKEGSVWFKAGSSGVHAPDTYSAATQFRGVTDWYQSQGYRELDTVMSDYEDSTITYTAVSSPFRGLLDIGSPRVGGPPVMPEDPYVYVVAAFQALPSPDYVSGPEYPPLPEFVPELVYPEFMPAEDDILPAKEQPLPAVASPATESDPDEDPKDDPEEDPVDYPADGGDNGDDEDESSDDDEDDDIDTEGDEVEDEYLTPADSTIVDLPAIDHASSAEETKPFKTDESAATPPPYPTYYKRLCTAHTGTYELGESPAVAATRLREPVRDELYRFMDTVERGEGSMPVVMEVVYCITNTWDDMDDQSIQRARVNRLFRDRRFHAHTARLIDREAKASRTAWTQSIDANDAAPDRRFQTTVGTQHEEIKELRAAHRKLQAQFIRALTALKLCQTQLTAALGRIQILEAARVQAQPEVPEEAENGTKKNHQSQPRQYNNPTNTYVTDAQLEALIEHGVTKPLAARDADRNTNGDDSHVSRTDGNRVLHKQLLCGKSIKFSTCTLLGSALTWWNSHVMTVGLDAAYAMTWKQSKPAATTEQEAKYPGLTLRDLVKRNRTEDLNLCALSETITTMVHVPQNAKSVTRLATLLVIVGVQQMSILLITRGAMGRVKSLLVMSVDPRDISGRIVQSFRIITVVLKVEMPPLQQKCMRSDQGNKTRLNIISCGKTQKYIQKGCHVFLAHITTKEMKEESKKKLHEDVPIVQNFPDVFPKDLPGLPPTRQVEFQIDLIPSAAPVARAILELLKKEELYAKFLKCEFWIPKVQFLGRVIDSQGIHVDPAKIESIKDWASPKTPTKIRQFLGLAGYYRRKREFYYDASHKGLGAVLMQREVVIAYASRQLKIHDKNYTTHDLELRSAVFALKIWRHYLYETKCTVFTYHMSLKHILDQKELNMRQRHWLELLNYYDCEIRYHLGKANMVADALSRKEQIKPIRVRALVMNIGLELPKQILNAQTKARKPKNIKNEDVGRMLVENSKDPEKLRTKKLEPHTDETLCLNGRSWFPCYGDLRTVIMYESHKSKYSIHSGFDKMYQDMKRQYWWPNMKADIANYVSKCFTCAKDNITMDFVMKLPKSSQGYDTIWVIVDRLTKSAIFVPMRETDHMEKLARMYLKEDLVTSLDMSTAYHPETDGQGERNIQTLEDTLYACAIDFEKGWVIHFSLIEFSYDNSYHTSIKAVPFEAFYGRKFRSPIYCTEVGEAQLLGPNLIQETTEKIIQIKQRMQASRDRKKSYANLKRKPMEFQIGDRVMLKVSPWKGVVRFGKRGKLNPRYIGPFKFHADEPLAVPLDGLHFDDKLHFVDEHIEIVDREVKWLKRSRIPLIKVRWNSRYVVPTGRVVVPTGRYVVPTGNVIIVSSGRLCLIPTGSDNESDNASVHNEAINAQQQPNIQPQIITTISNNNAKFSYLKKDEYEVWAMKMEYWITNNDMNIWKVIQNGNSLKKTGKDHDGRVIILPSITVDEHIAIQRELKATLTLITLITRKRNTYTSFYLLTDYGFAFNKIPMYCDNRSAIALCCNNVQHSRSKHIDIRHHFIHKQVEKGMVELYFMMTNYQLADIFTKALSRERFKFLLPHLDTMADMNMPANDVPAEQAPAIAPPTRTDDQILPIRKWVPVSKSNYVLDVLKSQSNPIFKVVVAILKNTKFFRAFMASSTIPAIYMQQFWDTMCYYVTTGIYNCQLDEQWFDLPKDILRDALQITPINDNNLFVASPSSEEVIDYVNTLGYPVTLKNVSAMSTRHNVFQILWGIIHRFNIDYAKRIWEEFVQSIQTFLTDKKRLTMASHGKKKTTPLLILSIRFTKSIIYHFKTKKDGREVFGMPIPDALLTDAITRAPYYGRYLAYITDTTTTKVTKSTSDKASKPKSTSSQPPKPKPASTKPLKTVLEKKRKLVKVTPDKPSPAKRLKAGQVGKRHKPKSPLKLVGKFADEGVPIAKPRLDDEEADLQQGIELSLKDLEARNQGPAHPVVFREPDSGKFQVLLEVQGNGKENVFKEQVAHDLLTLQTLKKKSTVDPYIFQRRSPMTTGPSDEGQAGSNPSNAAELQPQPSHVVHVGPNLEPMDLAVFDSSTQQNPKQMDEKFTTTAYPNVHENLKLPTGVQFFMKKPKEEEPEKTNAELRVQSMVTVPIH</sequence>
<evidence type="ECO:0000313" key="11">
    <source>
        <dbReference type="EMBL" id="GEU32854.1"/>
    </source>
</evidence>
<keyword evidence="6" id="KW-0695">RNA-directed DNA polymerase</keyword>
<dbReference type="CDD" id="cd09272">
    <property type="entry name" value="RNase_HI_RT_Ty1"/>
    <property type="match status" value="1"/>
</dbReference>
<reference evidence="11" key="1">
    <citation type="journal article" date="2019" name="Sci. Rep.">
        <title>Draft genome of Tanacetum cinerariifolium, the natural source of mosquito coil.</title>
        <authorList>
            <person name="Yamashiro T."/>
            <person name="Shiraishi A."/>
            <person name="Satake H."/>
            <person name="Nakayama K."/>
        </authorList>
    </citation>
    <scope>NUCLEOTIDE SEQUENCE</scope>
</reference>
<dbReference type="InterPro" id="IPR036397">
    <property type="entry name" value="RNaseH_sf"/>
</dbReference>
<feature type="region of interest" description="Disordered" evidence="7">
    <location>
        <begin position="2024"/>
        <end position="2089"/>
    </location>
</feature>
<comment type="caution">
    <text evidence="11">The sequence shown here is derived from an EMBL/GenBank/DDBJ whole genome shotgun (WGS) entry which is preliminary data.</text>
</comment>
<dbReference type="SUPFAM" id="SSF53098">
    <property type="entry name" value="Ribonuclease H-like"/>
    <property type="match status" value="2"/>
</dbReference>
<feature type="domain" description="Reverse transcriptase RNase H-like" evidence="9">
    <location>
        <begin position="990"/>
        <end position="1084"/>
    </location>
</feature>
<evidence type="ECO:0000259" key="10">
    <source>
        <dbReference type="Pfam" id="PF17921"/>
    </source>
</evidence>
<gene>
    <name evidence="11" type="ORF">Tci_004832</name>
</gene>
<organism evidence="11">
    <name type="scientific">Tanacetum cinerariifolium</name>
    <name type="common">Dalmatian daisy</name>
    <name type="synonym">Chrysanthemum cinerariifolium</name>
    <dbReference type="NCBI Taxonomy" id="118510"/>
    <lineage>
        <taxon>Eukaryota</taxon>
        <taxon>Viridiplantae</taxon>
        <taxon>Streptophyta</taxon>
        <taxon>Embryophyta</taxon>
        <taxon>Tracheophyta</taxon>
        <taxon>Spermatophyta</taxon>
        <taxon>Magnoliopsida</taxon>
        <taxon>eudicotyledons</taxon>
        <taxon>Gunneridae</taxon>
        <taxon>Pentapetalae</taxon>
        <taxon>asterids</taxon>
        <taxon>campanulids</taxon>
        <taxon>Asterales</taxon>
        <taxon>Asteraceae</taxon>
        <taxon>Asteroideae</taxon>
        <taxon>Anthemideae</taxon>
        <taxon>Anthemidinae</taxon>
        <taxon>Tanacetum</taxon>
    </lineage>
</organism>
<dbReference type="Gene3D" id="3.30.70.270">
    <property type="match status" value="2"/>
</dbReference>
<dbReference type="GO" id="GO:0004519">
    <property type="term" value="F:endonuclease activity"/>
    <property type="evidence" value="ECO:0007669"/>
    <property type="project" value="UniProtKB-KW"/>
</dbReference>
<dbReference type="PROSITE" id="PS50330">
    <property type="entry name" value="UIM"/>
    <property type="match status" value="1"/>
</dbReference>
<evidence type="ECO:0000256" key="3">
    <source>
        <dbReference type="ARBA" id="ARBA00022722"/>
    </source>
</evidence>
<keyword evidence="5" id="KW-0378">Hydrolase</keyword>
<dbReference type="Gene3D" id="1.10.340.70">
    <property type="match status" value="1"/>
</dbReference>
<feature type="region of interest" description="Disordered" evidence="7">
    <location>
        <begin position="2191"/>
        <end position="2226"/>
    </location>
</feature>
<feature type="domain" description="Integrase zinc-binding" evidence="10">
    <location>
        <begin position="1186"/>
        <end position="1240"/>
    </location>
</feature>
<feature type="region of interest" description="Disordered" evidence="7">
    <location>
        <begin position="591"/>
        <end position="620"/>
    </location>
</feature>
<feature type="compositionally biased region" description="Acidic residues" evidence="7">
    <location>
        <begin position="327"/>
        <end position="342"/>
    </location>
</feature>
<accession>A0A6L2JAZ4</accession>
<evidence type="ECO:0000256" key="6">
    <source>
        <dbReference type="ARBA" id="ARBA00022918"/>
    </source>
</evidence>
<feature type="region of interest" description="Disordered" evidence="7">
    <location>
        <begin position="319"/>
        <end position="388"/>
    </location>
</feature>
<dbReference type="InterPro" id="IPR043502">
    <property type="entry name" value="DNA/RNA_pol_sf"/>
</dbReference>
<evidence type="ECO:0000256" key="2">
    <source>
        <dbReference type="ARBA" id="ARBA00022695"/>
    </source>
</evidence>
<dbReference type="EMBL" id="BKCJ010000400">
    <property type="protein sequence ID" value="GEU32854.1"/>
    <property type="molecule type" value="Genomic_DNA"/>
</dbReference>
<dbReference type="InterPro" id="IPR041588">
    <property type="entry name" value="Integrase_H2C2"/>
</dbReference>
<feature type="compositionally biased region" description="Low complexity" evidence="7">
    <location>
        <begin position="2035"/>
        <end position="2052"/>
    </location>
</feature>
<proteinExistence type="predicted"/>
<keyword evidence="2" id="KW-0548">Nucleotidyltransferase</keyword>
<dbReference type="PANTHER" id="PTHR37984:SF5">
    <property type="entry name" value="PROTEIN NYNRIN-LIKE"/>
    <property type="match status" value="1"/>
</dbReference>
<evidence type="ECO:0000256" key="4">
    <source>
        <dbReference type="ARBA" id="ARBA00022759"/>
    </source>
</evidence>
<feature type="compositionally biased region" description="Basic residues" evidence="7">
    <location>
        <begin position="2073"/>
        <end position="2089"/>
    </location>
</feature>
<dbReference type="Pfam" id="PF07727">
    <property type="entry name" value="RVT_2"/>
    <property type="match status" value="1"/>
</dbReference>
<dbReference type="SUPFAM" id="SSF56672">
    <property type="entry name" value="DNA/RNA polymerases"/>
    <property type="match status" value="1"/>
</dbReference>
<evidence type="ECO:0000256" key="5">
    <source>
        <dbReference type="ARBA" id="ARBA00022801"/>
    </source>
</evidence>
<dbReference type="GO" id="GO:0003964">
    <property type="term" value="F:RNA-directed DNA polymerase activity"/>
    <property type="evidence" value="ECO:0007669"/>
    <property type="project" value="UniProtKB-KW"/>
</dbReference>
<feature type="compositionally biased region" description="Acidic residues" evidence="7">
    <location>
        <begin position="350"/>
        <end position="378"/>
    </location>
</feature>
<dbReference type="Gene3D" id="3.30.420.10">
    <property type="entry name" value="Ribonuclease H-like superfamily/Ribonuclease H"/>
    <property type="match status" value="1"/>
</dbReference>
<feature type="compositionally biased region" description="Polar residues" evidence="7">
    <location>
        <begin position="2193"/>
        <end position="2219"/>
    </location>
</feature>
<feature type="domain" description="Reverse transcriptase Ty1/copia-type" evidence="8">
    <location>
        <begin position="108"/>
        <end position="172"/>
    </location>
</feature>
<dbReference type="Pfam" id="PF17921">
    <property type="entry name" value="Integrase_H2C2"/>
    <property type="match status" value="1"/>
</dbReference>
<evidence type="ECO:0000256" key="7">
    <source>
        <dbReference type="SAM" id="MobiDB-lite"/>
    </source>
</evidence>
<dbReference type="GO" id="GO:0016787">
    <property type="term" value="F:hydrolase activity"/>
    <property type="evidence" value="ECO:0007669"/>
    <property type="project" value="UniProtKB-KW"/>
</dbReference>